<sequence>MAAAARLALVAARTAQLHLNNVRSSPVQPHAPVAAVTAPGGVHQQLCPALLAGSQGVAAHRQVQVAPGPPHVQGQVAQLVQGVPSQCPPAPALGQPLGPRARLLPGRPARAQQHGARTLPGTGEAVASGIPRLGHGGLPRGGRLLIHKAAELVLVRLGSLVVELAHQVAQGALLPGTQAGQLLFPALGALDVGARLEAEQ</sequence>
<reference evidence="1" key="1">
    <citation type="submission" date="2019-12" db="EMBL/GenBank/DDBJ databases">
        <title>An insight into the sialome of adult female Ixodes ricinus ticks feeding for 6 days.</title>
        <authorList>
            <person name="Perner J."/>
            <person name="Ribeiro J.M.C."/>
        </authorList>
    </citation>
    <scope>NUCLEOTIDE SEQUENCE</scope>
    <source>
        <strain evidence="1">Semi-engorged</strain>
        <tissue evidence="1">Salivary glands</tissue>
    </source>
</reference>
<evidence type="ECO:0000313" key="1">
    <source>
        <dbReference type="EMBL" id="MXU95954.1"/>
    </source>
</evidence>
<protein>
    <submittedName>
        <fullName evidence="1">Uncharacterized protein</fullName>
    </submittedName>
</protein>
<organism evidence="1">
    <name type="scientific">Ixodes ricinus</name>
    <name type="common">Common tick</name>
    <name type="synonym">Acarus ricinus</name>
    <dbReference type="NCBI Taxonomy" id="34613"/>
    <lineage>
        <taxon>Eukaryota</taxon>
        <taxon>Metazoa</taxon>
        <taxon>Ecdysozoa</taxon>
        <taxon>Arthropoda</taxon>
        <taxon>Chelicerata</taxon>
        <taxon>Arachnida</taxon>
        <taxon>Acari</taxon>
        <taxon>Parasitiformes</taxon>
        <taxon>Ixodida</taxon>
        <taxon>Ixodoidea</taxon>
        <taxon>Ixodidae</taxon>
        <taxon>Ixodinae</taxon>
        <taxon>Ixodes</taxon>
    </lineage>
</organism>
<proteinExistence type="predicted"/>
<name>A0A6B0V2D6_IXORI</name>
<accession>A0A6B0V2D6</accession>
<dbReference type="EMBL" id="GIFC01013871">
    <property type="protein sequence ID" value="MXU95954.1"/>
    <property type="molecule type" value="Transcribed_RNA"/>
</dbReference>
<dbReference type="AlphaFoldDB" id="A0A6B0V2D6"/>